<comment type="caution">
    <text evidence="1">The sequence shown here is derived from an EMBL/GenBank/DDBJ whole genome shotgun (WGS) entry which is preliminary data.</text>
</comment>
<feature type="non-terminal residue" evidence="1">
    <location>
        <position position="75"/>
    </location>
</feature>
<proteinExistence type="predicted"/>
<dbReference type="AlphaFoldDB" id="X0YKA8"/>
<accession>X0YKA8</accession>
<evidence type="ECO:0000313" key="1">
    <source>
        <dbReference type="EMBL" id="GAG48978.1"/>
    </source>
</evidence>
<sequence>MSKIARVLLIILTLIFFSAGFTMANDVVAFKYFFSDAFYHGENPLGADKDPDLVTAKEAIDMACKIWENATSGNI</sequence>
<dbReference type="EMBL" id="BARS01051816">
    <property type="protein sequence ID" value="GAG48978.1"/>
    <property type="molecule type" value="Genomic_DNA"/>
</dbReference>
<name>X0YKA8_9ZZZZ</name>
<organism evidence="1">
    <name type="scientific">marine sediment metagenome</name>
    <dbReference type="NCBI Taxonomy" id="412755"/>
    <lineage>
        <taxon>unclassified sequences</taxon>
        <taxon>metagenomes</taxon>
        <taxon>ecological metagenomes</taxon>
    </lineage>
</organism>
<reference evidence="1" key="1">
    <citation type="journal article" date="2014" name="Front. Microbiol.">
        <title>High frequency of phylogenetically diverse reductive dehalogenase-homologous genes in deep subseafloor sedimentary metagenomes.</title>
        <authorList>
            <person name="Kawai M."/>
            <person name="Futagami T."/>
            <person name="Toyoda A."/>
            <person name="Takaki Y."/>
            <person name="Nishi S."/>
            <person name="Hori S."/>
            <person name="Arai W."/>
            <person name="Tsubouchi T."/>
            <person name="Morono Y."/>
            <person name="Uchiyama I."/>
            <person name="Ito T."/>
            <person name="Fujiyama A."/>
            <person name="Inagaki F."/>
            <person name="Takami H."/>
        </authorList>
    </citation>
    <scope>NUCLEOTIDE SEQUENCE</scope>
    <source>
        <strain evidence="1">Expedition CK06-06</strain>
    </source>
</reference>
<protein>
    <submittedName>
        <fullName evidence="1">Uncharacterized protein</fullName>
    </submittedName>
</protein>
<gene>
    <name evidence="1" type="ORF">S01H1_77123</name>
</gene>